<dbReference type="EMBL" id="ML977155">
    <property type="protein sequence ID" value="KAF1986902.1"/>
    <property type="molecule type" value="Genomic_DNA"/>
</dbReference>
<evidence type="ECO:0000256" key="1">
    <source>
        <dbReference type="SAM" id="MobiDB-lite"/>
    </source>
</evidence>
<dbReference type="Proteomes" id="UP000800041">
    <property type="component" value="Unassembled WGS sequence"/>
</dbReference>
<feature type="compositionally biased region" description="Basic and acidic residues" evidence="1">
    <location>
        <begin position="137"/>
        <end position="150"/>
    </location>
</feature>
<accession>A0A6G1H1G8</accession>
<evidence type="ECO:0000313" key="2">
    <source>
        <dbReference type="EMBL" id="KAF1986902.1"/>
    </source>
</evidence>
<gene>
    <name evidence="2" type="ORF">K402DRAFT_420948</name>
</gene>
<reference evidence="2" key="1">
    <citation type="journal article" date="2020" name="Stud. Mycol.">
        <title>101 Dothideomycetes genomes: a test case for predicting lifestyles and emergence of pathogens.</title>
        <authorList>
            <person name="Haridas S."/>
            <person name="Albert R."/>
            <person name="Binder M."/>
            <person name="Bloem J."/>
            <person name="Labutti K."/>
            <person name="Salamov A."/>
            <person name="Andreopoulos B."/>
            <person name="Baker S."/>
            <person name="Barry K."/>
            <person name="Bills G."/>
            <person name="Bluhm B."/>
            <person name="Cannon C."/>
            <person name="Castanera R."/>
            <person name="Culley D."/>
            <person name="Daum C."/>
            <person name="Ezra D."/>
            <person name="Gonzalez J."/>
            <person name="Henrissat B."/>
            <person name="Kuo A."/>
            <person name="Liang C."/>
            <person name="Lipzen A."/>
            <person name="Lutzoni F."/>
            <person name="Magnuson J."/>
            <person name="Mondo S."/>
            <person name="Nolan M."/>
            <person name="Ohm R."/>
            <person name="Pangilinan J."/>
            <person name="Park H.-J."/>
            <person name="Ramirez L."/>
            <person name="Alfaro M."/>
            <person name="Sun H."/>
            <person name="Tritt A."/>
            <person name="Yoshinaga Y."/>
            <person name="Zwiers L.-H."/>
            <person name="Turgeon B."/>
            <person name="Goodwin S."/>
            <person name="Spatafora J."/>
            <person name="Crous P."/>
            <person name="Grigoriev I."/>
        </authorList>
    </citation>
    <scope>NUCLEOTIDE SEQUENCE</scope>
    <source>
        <strain evidence="2">CBS 113979</strain>
    </source>
</reference>
<feature type="region of interest" description="Disordered" evidence="1">
    <location>
        <begin position="137"/>
        <end position="160"/>
    </location>
</feature>
<name>A0A6G1H1G8_9PEZI</name>
<feature type="region of interest" description="Disordered" evidence="1">
    <location>
        <begin position="1"/>
        <end position="74"/>
    </location>
</feature>
<proteinExistence type="predicted"/>
<keyword evidence="3" id="KW-1185">Reference proteome</keyword>
<feature type="compositionally biased region" description="Low complexity" evidence="1">
    <location>
        <begin position="151"/>
        <end position="160"/>
    </location>
</feature>
<dbReference type="AlphaFoldDB" id="A0A6G1H1G8"/>
<feature type="compositionally biased region" description="Low complexity" evidence="1">
    <location>
        <begin position="22"/>
        <end position="32"/>
    </location>
</feature>
<evidence type="ECO:0000313" key="3">
    <source>
        <dbReference type="Proteomes" id="UP000800041"/>
    </source>
</evidence>
<protein>
    <submittedName>
        <fullName evidence="2">Uncharacterized protein</fullName>
    </submittedName>
</protein>
<feature type="compositionally biased region" description="Polar residues" evidence="1">
    <location>
        <begin position="33"/>
        <end position="67"/>
    </location>
</feature>
<sequence>MAPPIEPTKAIPTHLRHLPKQSSALRSSTLSSEFTGTNSDANRQAFNSSFARRPTTGNAMASVSFPTPTRGLARASEQIRSVFRAARQRGRPWPPSGYDHELEKRYIHIGSWAREEYRMRALKLHPKQCRGVFKEYTPKKELLKQKEGQKKPQLLPHRRR</sequence>
<organism evidence="2 3">
    <name type="scientific">Aulographum hederae CBS 113979</name>
    <dbReference type="NCBI Taxonomy" id="1176131"/>
    <lineage>
        <taxon>Eukaryota</taxon>
        <taxon>Fungi</taxon>
        <taxon>Dikarya</taxon>
        <taxon>Ascomycota</taxon>
        <taxon>Pezizomycotina</taxon>
        <taxon>Dothideomycetes</taxon>
        <taxon>Pleosporomycetidae</taxon>
        <taxon>Aulographales</taxon>
        <taxon>Aulographaceae</taxon>
    </lineage>
</organism>